<evidence type="ECO:0000256" key="1">
    <source>
        <dbReference type="SAM" id="MobiDB-lite"/>
    </source>
</evidence>
<feature type="region of interest" description="Disordered" evidence="1">
    <location>
        <begin position="1901"/>
        <end position="2011"/>
    </location>
</feature>
<dbReference type="PANTHER" id="PTHR11852:SF4">
    <property type="entry name" value="LITTLE ELONGATION COMPLEX SUBUNIT 1"/>
    <property type="match status" value="1"/>
</dbReference>
<feature type="compositionally biased region" description="Basic and acidic residues" evidence="1">
    <location>
        <begin position="613"/>
        <end position="630"/>
    </location>
</feature>
<sequence length="2365" mass="258703">MMPGETQSMTAGTAADASACQGCSQLQQNLNEYVAALITLKQKIIDTGNLLAEYQHKCNELQFAERENSTLRHQVEQMLEKISPLEKCQEELGCLKAELEEKKSTLKIYQETHLEYTRVKEECLKSDIVKKKLEARVKKLEEAAIKQTQDFKQLKMEKKILEKELKKAQEKIEAFPKQKNKKVLKHTGTQSSNDDPVANLDKKKIRLLLKELWLCIDSTSETLQPEDEECIPSPSFEELSVTPEKKTKALNEEEKAAEEHRQSRKSLDDCEAPPHQSSPVETLEMQTCLTTLSMEVDREPPGSDSSADDRIGEEDRSIEIAFREDDGTEPGRTEEAQDRWSDFPGEKHKLTEEELQVILNWVKPPPLLSPVKSLPRFTPDTLFGDLSDSSDDEISHSAQAVECILENNPAEFQNTYGLNGVEEESKHWDEGPEPDPGIVSPSKLDKNDVTPGGYDILTTKPRDCSEDKVESEQTASITSTGTDEEPPAVPFEYVTDDKSGTSEKMESQVAETIQEVDHKAVQVEETACAIVCSSPSSECPRQATPVPVPAVEASPSRTDPCSPQRSRERSIQPAEPPGESVSAKEQASQSKLDKQMATEIACPGESVSTAHRRLQEEGREAASEKEEMKMSNRQSEPGFQETSESEDGEAALRRENPGEDFLFSFSTDASSSLNSSGFKSQDNEMTYQSRMERTVKQCVVTDSVTEANLGEIPPVEPNTCEPVPRSQNLSTSDRRSEPSEGSRGESKLELTLRALKLGSGTTESVQNSTEMEGAGIPEDQAKVQPGDQSGCGGRSGERDKIEDQRIEVDETELENPSLSDCLSNLVKCDRSFEIYKSRSVEESEQLLKRNFERPGAEPGGEQEVLKLELRSTLEGTRMSPKLEFLEGEDDPVELKEELLVASHNRRTLSLSLETNSRTDGDQTKSEKQPVAELESLKSCGREVNIPPERTSPQPKGVIEKSDEPLESEEVDAASPVEQATSTWPRSDLKASADFLAVEDSVCATAGESPVPSEGFSVQSQKSHTAEMFVLRDRGKPNQPCDATILTTSGAGVDEDPRPCINGTWEDGRALEEIDPGGSVSSGGEARTVRPDLPSPSTPRIRNGPLQQKCRVSDPADASCFFWGFKTFSSLSKENGRGTNPVSHSFQFPLAYRQAECADVKKAKREPLSHASESKSAREIESESEQPVLVVEPPERRTEVAAKDADVPVVKRERWPSTEIESLTAVLENFTLNAASESSGFPAAGVEYESDPVRNYAAGNSTTESAGEERVTEKRGENELKEEEVIPGEKNGSRLWEDSLEATKETSESEEEVYPLRKVKCKSQFTQCFMGASLQTPTREEAQNIETNFQAPAGRKSGDSSLMTTCSSVAGGEIKGIFLPCAVANPSSSDAVDELPPAVAKLDRKNDPPAVDGVHGETTRSVPAPMENLSRKNGPPVLDGVNGETTQRVEHGRRSAAHGGTSDGENVLSEWTGSTLQPSETLVRDPTGNDTDGSEDTQPQDRVSGRDPEIVNRRVVKNGELDLGIVEPGNQRSVNGEQLESETDRTEARATHAEAPQAQNNICPERLEDDLAPEELVHPLLSRESFSRNGKSAMSKDSCLWNLLPASGLLSVPREHNLTPESQSVEFDSRDDILELETFGDPVCSNGTRSDLPNGKLPVPSTEASTETKPEQGRPPQKLSHSRCKGKLQQGHVTQPVLANADTSTPTKCSSDVITRIREEIGPPLPPLLPPLLDTPPRALRPVSPIMSTSSQSSLPSPLDDLISPLRDTPVPPLMSPLSDDPRYKSPLFASPSPSDALAGRRILTSPLQFCAATPKHALPVPGRLPPSAVGNSTPGRPQENSVKILDTMYPELSARARTLNILKGNIQLNRCPQSNCKSLPGPVNQITGFKAIASTSTAFVKTGSGAGAEGDREKVEDAETQSASSRERGCKRASVSTSVLRSAKRLRLDSESPKAENGLGDAPAGIAEDLPAGSPQIESPGAGRGEPGGEPANSSAGESPSPTQEMAEPRDGGVTDALKKIAETCFDLLPVISSHVYVGNISRKPVMRDQEKEVVSEFGITKKHLAETLLHAILSELKTQKPSPDHSYVHALCRVYVGICRHLGDLERARLFCYTLLKEDFPESEKLTLFIASTWHDIFIFQGVLNKAIQLVARQRARGEVLNCLSAYLNWEENSSLDVGIMISSLLLAIQLCPKMEFQLREKFGEDLSDSTWEYIFAIDLLCCHQKWVWTHDNIVSKELWPVMDTWIRHRKGNTNTTCPPDVIVASILRLIGRLGQLGLKEGYSFAVKNISRVIGTFIKHAPEEAVPWAVQLAAVYALCELSPSNPSEAFDVLNSWRTGAAKSVPSAVSGCIAEISEMRAAERA</sequence>
<feature type="region of interest" description="Disordered" evidence="1">
    <location>
        <begin position="1254"/>
        <end position="1311"/>
    </location>
</feature>
<dbReference type="Bgee" id="ENSOANG00000001751">
    <property type="expression patterns" value="Expressed in fibroblast and 7 other cell types or tissues"/>
</dbReference>
<dbReference type="InterPro" id="IPR057881">
    <property type="entry name" value="ICE1_C"/>
</dbReference>
<feature type="region of interest" description="Disordered" evidence="1">
    <location>
        <begin position="177"/>
        <end position="197"/>
    </location>
</feature>
<feature type="region of interest" description="Disordered" evidence="1">
    <location>
        <begin position="1638"/>
        <end position="1682"/>
    </location>
</feature>
<feature type="region of interest" description="Disordered" evidence="1">
    <location>
        <begin position="1398"/>
        <end position="1509"/>
    </location>
</feature>
<feature type="compositionally biased region" description="Polar residues" evidence="1">
    <location>
        <begin position="1468"/>
        <end position="1479"/>
    </location>
</feature>
<organism evidence="3 4">
    <name type="scientific">Ornithorhynchus anatinus</name>
    <name type="common">Duckbill platypus</name>
    <dbReference type="NCBI Taxonomy" id="9258"/>
    <lineage>
        <taxon>Eukaryota</taxon>
        <taxon>Metazoa</taxon>
        <taxon>Chordata</taxon>
        <taxon>Craniata</taxon>
        <taxon>Vertebrata</taxon>
        <taxon>Euteleostomi</taxon>
        <taxon>Mammalia</taxon>
        <taxon>Monotremata</taxon>
        <taxon>Ornithorhynchidae</taxon>
        <taxon>Ornithorhynchus</taxon>
    </lineage>
</organism>
<feature type="domain" description="Little elongation complex subunit 1 C-terminal" evidence="2">
    <location>
        <begin position="2164"/>
        <end position="2356"/>
    </location>
</feature>
<dbReference type="Ensembl" id="ENSOANT00000002792.3">
    <property type="protein sequence ID" value="ENSOANP00000002791.3"/>
    <property type="gene ID" value="ENSOANG00000001751.3"/>
</dbReference>
<dbReference type="eggNOG" id="ENOG502QX8H">
    <property type="taxonomic scope" value="Eukaryota"/>
</dbReference>
<reference evidence="3" key="3">
    <citation type="submission" date="2025-09" db="UniProtKB">
        <authorList>
            <consortium name="Ensembl"/>
        </authorList>
    </citation>
    <scope>IDENTIFICATION</scope>
    <source>
        <strain evidence="3">Glennie</strain>
    </source>
</reference>
<keyword evidence="4" id="KW-1185">Reference proteome</keyword>
<dbReference type="GeneTree" id="ENSGT00950000183199"/>
<dbReference type="HOGENOM" id="CLU_001630_0_0_1"/>
<feature type="compositionally biased region" description="Basic and acidic residues" evidence="1">
    <location>
        <begin position="1266"/>
        <end position="1278"/>
    </location>
</feature>
<dbReference type="InParanoid" id="F7EJ61"/>
<feature type="compositionally biased region" description="Polar residues" evidence="1">
    <location>
        <begin position="1829"/>
        <end position="1840"/>
    </location>
</feature>
<protein>
    <submittedName>
        <fullName evidence="3">Interactor of little elongation complex ELL subunit 1</fullName>
    </submittedName>
</protein>
<dbReference type="GeneID" id="100080530"/>
<evidence type="ECO:0000313" key="4">
    <source>
        <dbReference type="Proteomes" id="UP000002279"/>
    </source>
</evidence>
<feature type="compositionally biased region" description="Polar residues" evidence="1">
    <location>
        <begin position="1487"/>
        <end position="1500"/>
    </location>
</feature>
<dbReference type="OMA" id="YCYTGIR"/>
<dbReference type="STRING" id="9258.ENSOANP00000002791"/>
<feature type="compositionally biased region" description="Basic and acidic residues" evidence="1">
    <location>
        <begin position="1290"/>
        <end position="1306"/>
    </location>
</feature>
<dbReference type="Pfam" id="PF25817">
    <property type="entry name" value="ICE1_C"/>
    <property type="match status" value="1"/>
</dbReference>
<feature type="compositionally biased region" description="Basic and acidic residues" evidence="1">
    <location>
        <begin position="1192"/>
        <end position="1204"/>
    </location>
</feature>
<feature type="compositionally biased region" description="Basic and acidic residues" evidence="1">
    <location>
        <begin position="243"/>
        <end position="268"/>
    </location>
</feature>
<dbReference type="FunCoup" id="F7EJ61">
    <property type="interactions" value="2618"/>
</dbReference>
<feature type="compositionally biased region" description="Polar residues" evidence="1">
    <location>
        <begin position="275"/>
        <end position="293"/>
    </location>
</feature>
<proteinExistence type="predicted"/>
<feature type="compositionally biased region" description="Basic and acidic residues" evidence="1">
    <location>
        <begin position="460"/>
        <end position="471"/>
    </location>
</feature>
<feature type="compositionally biased region" description="Basic and acidic residues" evidence="1">
    <location>
        <begin position="1162"/>
        <end position="1180"/>
    </location>
</feature>
<feature type="compositionally biased region" description="Basic and acidic residues" evidence="1">
    <location>
        <begin position="495"/>
        <end position="506"/>
    </location>
</feature>
<feature type="region of interest" description="Disordered" evidence="1">
    <location>
        <begin position="1162"/>
        <end position="1204"/>
    </location>
</feature>
<feature type="compositionally biased region" description="Polar residues" evidence="1">
    <location>
        <begin position="631"/>
        <end position="642"/>
    </location>
</feature>
<feature type="compositionally biased region" description="Polar residues" evidence="1">
    <location>
        <begin position="555"/>
        <end position="564"/>
    </location>
</feature>
<feature type="compositionally biased region" description="Polar residues" evidence="1">
    <location>
        <begin position="1993"/>
        <end position="2004"/>
    </location>
</feature>
<dbReference type="CTD" id="23379"/>
<feature type="region of interest" description="Disordered" evidence="1">
    <location>
        <begin position="1032"/>
        <end position="1110"/>
    </location>
</feature>
<feature type="compositionally biased region" description="Basic and acidic residues" evidence="1">
    <location>
        <begin position="295"/>
        <end position="346"/>
    </location>
</feature>
<feature type="region of interest" description="Disordered" evidence="1">
    <location>
        <begin position="223"/>
        <end position="346"/>
    </location>
</feature>
<feature type="compositionally biased region" description="Basic and acidic residues" evidence="1">
    <location>
        <begin position="1541"/>
        <end position="1551"/>
    </location>
</feature>
<dbReference type="PANTHER" id="PTHR11852">
    <property type="entry name" value="PLATELET-ACTIVATING FACTOR ACETYLHYDROLASE"/>
    <property type="match status" value="1"/>
</dbReference>
<dbReference type="OrthoDB" id="2238957at2759"/>
<feature type="compositionally biased region" description="Low complexity" evidence="1">
    <location>
        <begin position="543"/>
        <end position="553"/>
    </location>
</feature>
<feature type="compositionally biased region" description="Basic and acidic residues" evidence="1">
    <location>
        <begin position="916"/>
        <end position="929"/>
    </location>
</feature>
<feature type="region of interest" description="Disordered" evidence="1">
    <location>
        <begin position="905"/>
        <end position="987"/>
    </location>
</feature>
<dbReference type="Proteomes" id="UP000002279">
    <property type="component" value="Chromosome X3"/>
</dbReference>
<feature type="region of interest" description="Disordered" evidence="1">
    <location>
        <begin position="1821"/>
        <end position="1840"/>
    </location>
</feature>
<reference evidence="3" key="2">
    <citation type="submission" date="2025-08" db="UniProtKB">
        <authorList>
            <consortium name="Ensembl"/>
        </authorList>
    </citation>
    <scope>IDENTIFICATION</scope>
    <source>
        <strain evidence="3">Glennie</strain>
    </source>
</reference>
<feature type="compositionally biased region" description="Polar residues" evidence="1">
    <location>
        <begin position="664"/>
        <end position="688"/>
    </location>
</feature>
<evidence type="ECO:0000259" key="2">
    <source>
        <dbReference type="Pfam" id="PF25817"/>
    </source>
</evidence>
<feature type="region of interest" description="Disordered" evidence="1">
    <location>
        <begin position="422"/>
        <end position="507"/>
    </location>
</feature>
<feature type="region of interest" description="Disordered" evidence="1">
    <location>
        <begin position="705"/>
        <end position="803"/>
    </location>
</feature>
<gene>
    <name evidence="3" type="primary">ICE1</name>
</gene>
<feature type="region of interest" description="Disordered" evidence="1">
    <location>
        <begin position="535"/>
        <end position="688"/>
    </location>
</feature>
<feature type="compositionally biased region" description="Basic and acidic residues" evidence="1">
    <location>
        <begin position="732"/>
        <end position="750"/>
    </location>
</feature>
<feature type="compositionally biased region" description="Polar residues" evidence="1">
    <location>
        <begin position="759"/>
        <end position="770"/>
    </location>
</feature>
<dbReference type="RefSeq" id="XP_028909530.1">
    <property type="nucleotide sequence ID" value="XM_029053697.2"/>
</dbReference>
<name>F7EJ61_ORNAN</name>
<evidence type="ECO:0000313" key="3">
    <source>
        <dbReference type="Ensembl" id="ENSOANP00000002791.3"/>
    </source>
</evidence>
<feature type="region of interest" description="Disordered" evidence="1">
    <location>
        <begin position="1525"/>
        <end position="1559"/>
    </location>
</feature>
<reference evidence="3 4" key="1">
    <citation type="journal article" date="2008" name="Nature">
        <title>Genome analysis of the platypus reveals unique signatures of evolution.</title>
        <authorList>
            <person name="Warren W.C."/>
            <person name="Hillier L.W."/>
            <person name="Marshall Graves J.A."/>
            <person name="Birney E."/>
            <person name="Ponting C.P."/>
            <person name="Grutzner F."/>
            <person name="Belov K."/>
            <person name="Miller W."/>
            <person name="Clarke L."/>
            <person name="Chinwalla A.T."/>
            <person name="Yang S.P."/>
            <person name="Heger A."/>
            <person name="Locke D.P."/>
            <person name="Miethke P."/>
            <person name="Waters P.D."/>
            <person name="Veyrunes F."/>
            <person name="Fulton L."/>
            <person name="Fulton B."/>
            <person name="Graves T."/>
            <person name="Wallis J."/>
            <person name="Puente X.S."/>
            <person name="Lopez-Otin C."/>
            <person name="Ordonez G.R."/>
            <person name="Eichler E.E."/>
            <person name="Chen L."/>
            <person name="Cheng Z."/>
            <person name="Deakin J.E."/>
            <person name="Alsop A."/>
            <person name="Thompson K."/>
            <person name="Kirby P."/>
            <person name="Papenfuss A.T."/>
            <person name="Wakefield M.J."/>
            <person name="Olender T."/>
            <person name="Lancet D."/>
            <person name="Huttley G.A."/>
            <person name="Smit A.F."/>
            <person name="Pask A."/>
            <person name="Temple-Smith P."/>
            <person name="Batzer M.A."/>
            <person name="Walker J.A."/>
            <person name="Konkel M.K."/>
            <person name="Harris R.S."/>
            <person name="Whittington C.M."/>
            <person name="Wong E.S."/>
            <person name="Gemmell N.J."/>
            <person name="Buschiazzo E."/>
            <person name="Vargas Jentzsch I.M."/>
            <person name="Merkel A."/>
            <person name="Schmitz J."/>
            <person name="Zemann A."/>
            <person name="Churakov G."/>
            <person name="Kriegs J.O."/>
            <person name="Brosius J."/>
            <person name="Murchison E.P."/>
            <person name="Sachidanandam R."/>
            <person name="Smith C."/>
            <person name="Hannon G.J."/>
            <person name="Tsend-Ayush E."/>
            <person name="McMillan D."/>
            <person name="Attenborough R."/>
            <person name="Rens W."/>
            <person name="Ferguson-Smith M."/>
            <person name="Lefevre C.M."/>
            <person name="Sharp J.A."/>
            <person name="Nicholas K.R."/>
            <person name="Ray D.A."/>
            <person name="Kube M."/>
            <person name="Reinhardt R."/>
            <person name="Pringle T.H."/>
            <person name="Taylor J."/>
            <person name="Jones R.C."/>
            <person name="Nixon B."/>
            <person name="Dacheux J.L."/>
            <person name="Niwa H."/>
            <person name="Sekita Y."/>
            <person name="Huang X."/>
            <person name="Stark A."/>
            <person name="Kheradpour P."/>
            <person name="Kellis M."/>
            <person name="Flicek P."/>
            <person name="Chen Y."/>
            <person name="Webber C."/>
            <person name="Hardison R."/>
            <person name="Nelson J."/>
            <person name="Hallsworth-Pepin K."/>
            <person name="Delehaunty K."/>
            <person name="Markovic C."/>
            <person name="Minx P."/>
            <person name="Feng Y."/>
            <person name="Kremitzki C."/>
            <person name="Mitreva M."/>
            <person name="Glasscock J."/>
            <person name="Wylie T."/>
            <person name="Wohldmann P."/>
            <person name="Thiru P."/>
            <person name="Nhan M.N."/>
            <person name="Pohl C.S."/>
            <person name="Smith S.M."/>
            <person name="Hou S."/>
            <person name="Nefedov M."/>
            <person name="de Jong P.J."/>
            <person name="Renfree M.B."/>
            <person name="Mardis E.R."/>
            <person name="Wilson R.K."/>
        </authorList>
    </citation>
    <scope>NUCLEOTIDE SEQUENCE [LARGE SCALE GENOMIC DNA]</scope>
    <source>
        <strain evidence="3 4">Glennie</strain>
    </source>
</reference>
<accession>F7EJ61</accession>
<feature type="compositionally biased region" description="Polar residues" evidence="1">
    <location>
        <begin position="472"/>
        <end position="481"/>
    </location>
</feature>